<feature type="region of interest" description="Disordered" evidence="2">
    <location>
        <begin position="294"/>
        <end position="382"/>
    </location>
</feature>
<proteinExistence type="predicted"/>
<accession>A0A183II03</accession>
<gene>
    <name evidence="4" type="ORF">SBAD_LOCUS3248</name>
</gene>
<feature type="region of interest" description="Disordered" evidence="2">
    <location>
        <begin position="100"/>
        <end position="132"/>
    </location>
</feature>
<comment type="caution">
    <text evidence="1">Lacks conserved residue(s) required for the propagation of feature annotation.</text>
</comment>
<feature type="disulfide bond" evidence="1">
    <location>
        <begin position="384"/>
        <end position="418"/>
    </location>
</feature>
<organism evidence="6">
    <name type="scientific">Soboliphyme baturini</name>
    <dbReference type="NCBI Taxonomy" id="241478"/>
    <lineage>
        <taxon>Eukaryota</taxon>
        <taxon>Metazoa</taxon>
        <taxon>Ecdysozoa</taxon>
        <taxon>Nematoda</taxon>
        <taxon>Enoplea</taxon>
        <taxon>Dorylaimia</taxon>
        <taxon>Dioctophymatida</taxon>
        <taxon>Dioctophymatoidea</taxon>
        <taxon>Soboliphymatidae</taxon>
        <taxon>Soboliphyme</taxon>
    </lineage>
</organism>
<dbReference type="Proteomes" id="UP000270296">
    <property type="component" value="Unassembled WGS sequence"/>
</dbReference>
<evidence type="ECO:0000259" key="3">
    <source>
        <dbReference type="PROSITE" id="PS51670"/>
    </source>
</evidence>
<dbReference type="EMBL" id="UZAM01007647">
    <property type="protein sequence ID" value="VDP00521.1"/>
    <property type="molecule type" value="Genomic_DNA"/>
</dbReference>
<dbReference type="OrthoDB" id="5783007at2759"/>
<reference evidence="6" key="1">
    <citation type="submission" date="2016-06" db="UniProtKB">
        <authorList>
            <consortium name="WormBaseParasite"/>
        </authorList>
    </citation>
    <scope>IDENTIFICATION</scope>
</reference>
<reference evidence="4 5" key="2">
    <citation type="submission" date="2018-11" db="EMBL/GenBank/DDBJ databases">
        <authorList>
            <consortium name="Pathogen Informatics"/>
        </authorList>
    </citation>
    <scope>NUCLEOTIDE SEQUENCE [LARGE SCALE GENOMIC DNA]</scope>
</reference>
<keyword evidence="5" id="KW-1185">Reference proteome</keyword>
<feature type="compositionally biased region" description="Polar residues" evidence="2">
    <location>
        <begin position="351"/>
        <end position="379"/>
    </location>
</feature>
<protein>
    <submittedName>
        <fullName evidence="6">ShKT domain-containing protein</fullName>
    </submittedName>
</protein>
<evidence type="ECO:0000313" key="4">
    <source>
        <dbReference type="EMBL" id="VDP00521.1"/>
    </source>
</evidence>
<dbReference type="WBParaSite" id="SBAD_0000340201-mRNA-1">
    <property type="protein sequence ID" value="SBAD_0000340201-mRNA-1"/>
    <property type="gene ID" value="SBAD_0000340201"/>
</dbReference>
<dbReference type="SMART" id="SM00254">
    <property type="entry name" value="ShKT"/>
    <property type="match status" value="1"/>
</dbReference>
<dbReference type="AlphaFoldDB" id="A0A183II03"/>
<feature type="compositionally biased region" description="Low complexity" evidence="2">
    <location>
        <begin position="309"/>
        <end position="332"/>
    </location>
</feature>
<dbReference type="InterPro" id="IPR003582">
    <property type="entry name" value="ShKT_dom"/>
</dbReference>
<evidence type="ECO:0000313" key="5">
    <source>
        <dbReference type="Proteomes" id="UP000270296"/>
    </source>
</evidence>
<keyword evidence="1" id="KW-1015">Disulfide bond</keyword>
<evidence type="ECO:0000313" key="6">
    <source>
        <dbReference type="WBParaSite" id="SBAD_0000340201-mRNA-1"/>
    </source>
</evidence>
<name>A0A183II03_9BILA</name>
<dbReference type="Pfam" id="PF01549">
    <property type="entry name" value="ShK"/>
    <property type="match status" value="1"/>
</dbReference>
<evidence type="ECO:0000256" key="1">
    <source>
        <dbReference type="PROSITE-ProRule" id="PRU01005"/>
    </source>
</evidence>
<sequence>MMGECYRSTVLMTILCQEVCGTCDCKADDLWACQPKVNFLNCARKWKASRCKNKGSTISPNILPTLQSVTLRPPRGSDEIFDFNIKATQMKEGKILSMKPLKPMPSTMVPPGRAENVSTSMEKDKRVVKPSPYRESNVTITFVSPDVFQNLQPRESSEPEEEHRRGINRGRVVLKERMSNASDNDDMANKSGSFASNETHMLVPIGSGQLAVPGHPSSLERIKNGASFSREEELIDMTHREDSRKEPASEVASSTGNKGGFSDEYLEFSGDILMEMENNTHEGSIDGRVQTVSLDSESTTSKTPELVASTTYSTSSTQSANQSQIQTSQSSSVEKVGSKQVQKNGPDKNGTGRNTDSGSAHSPSDAGSSESIGSVSQPTVGKECSDVDSACEYWASIGECEKNRFWMKTNCQKSCNSCGLSLADVEPIRQRDGKKISTENTQYLV</sequence>
<evidence type="ECO:0000256" key="2">
    <source>
        <dbReference type="SAM" id="MobiDB-lite"/>
    </source>
</evidence>
<dbReference type="PROSITE" id="PS51670">
    <property type="entry name" value="SHKT"/>
    <property type="match status" value="1"/>
</dbReference>
<feature type="region of interest" description="Disordered" evidence="2">
    <location>
        <begin position="238"/>
        <end position="263"/>
    </location>
</feature>
<feature type="domain" description="ShKT" evidence="3">
    <location>
        <begin position="384"/>
        <end position="418"/>
    </location>
</feature>
<feature type="compositionally biased region" description="Polar residues" evidence="2">
    <location>
        <begin position="294"/>
        <end position="303"/>
    </location>
</feature>
<feature type="compositionally biased region" description="Basic and acidic residues" evidence="2">
    <location>
        <begin position="238"/>
        <end position="248"/>
    </location>
</feature>